<accession>T1A653</accession>
<reference evidence="1" key="2">
    <citation type="journal article" date="2014" name="ISME J.">
        <title>Microbial stratification in low pH oxic and suboxic macroscopic growths along an acid mine drainage.</title>
        <authorList>
            <person name="Mendez-Garcia C."/>
            <person name="Mesa V."/>
            <person name="Sprenger R.R."/>
            <person name="Richter M."/>
            <person name="Diez M.S."/>
            <person name="Solano J."/>
            <person name="Bargiela R."/>
            <person name="Golyshina O.V."/>
            <person name="Manteca A."/>
            <person name="Ramos J.L."/>
            <person name="Gallego J.R."/>
            <person name="Llorente I."/>
            <person name="Martins Dos Santos V.A."/>
            <person name="Jensen O.N."/>
            <person name="Pelaez A.I."/>
            <person name="Sanchez J."/>
            <person name="Ferrer M."/>
        </authorList>
    </citation>
    <scope>NUCLEOTIDE SEQUENCE</scope>
</reference>
<sequence length="113" mass="11803">QATGGTINVTGVACAVNSNATDENLPETGNINILGYSGDPGSYPLNTFTSNGVLIYSDGYGVLNAYCYDTNGGIDAQPLGNSFTGYIFINYTTTGLPSQHTLIKVASVTMKYT</sequence>
<gene>
    <name evidence="1" type="ORF">B1A_12706</name>
</gene>
<dbReference type="EMBL" id="AUZX01009258">
    <property type="protein sequence ID" value="EQD52383.1"/>
    <property type="molecule type" value="Genomic_DNA"/>
</dbReference>
<name>T1A653_9ZZZZ</name>
<evidence type="ECO:0000313" key="1">
    <source>
        <dbReference type="EMBL" id="EQD52383.1"/>
    </source>
</evidence>
<proteinExistence type="predicted"/>
<reference evidence="1" key="1">
    <citation type="submission" date="2013-08" db="EMBL/GenBank/DDBJ databases">
        <authorList>
            <person name="Mendez C."/>
            <person name="Richter M."/>
            <person name="Ferrer M."/>
            <person name="Sanchez J."/>
        </authorList>
    </citation>
    <scope>NUCLEOTIDE SEQUENCE</scope>
</reference>
<protein>
    <submittedName>
        <fullName evidence="1">Uncharacterized protein</fullName>
    </submittedName>
</protein>
<feature type="non-terminal residue" evidence="1">
    <location>
        <position position="1"/>
    </location>
</feature>
<comment type="caution">
    <text evidence="1">The sequence shown here is derived from an EMBL/GenBank/DDBJ whole genome shotgun (WGS) entry which is preliminary data.</text>
</comment>
<dbReference type="AlphaFoldDB" id="T1A653"/>
<organism evidence="1">
    <name type="scientific">mine drainage metagenome</name>
    <dbReference type="NCBI Taxonomy" id="410659"/>
    <lineage>
        <taxon>unclassified sequences</taxon>
        <taxon>metagenomes</taxon>
        <taxon>ecological metagenomes</taxon>
    </lineage>
</organism>